<keyword evidence="5" id="KW-0677">Repeat</keyword>
<feature type="transmembrane region" description="Helical" evidence="11">
    <location>
        <begin position="257"/>
        <end position="279"/>
    </location>
</feature>
<evidence type="ECO:0000256" key="2">
    <source>
        <dbReference type="ARBA" id="ARBA00006375"/>
    </source>
</evidence>
<keyword evidence="7 9" id="KW-0472">Membrane</keyword>
<comment type="subunit">
    <text evidence="11">Monomer.</text>
</comment>
<feature type="transmembrane region" description="Helical" evidence="11">
    <location>
        <begin position="201"/>
        <end position="222"/>
    </location>
</feature>
<dbReference type="Proteomes" id="UP000626092">
    <property type="component" value="Unassembled WGS sequence"/>
</dbReference>
<accession>A0A834GDK0</accession>
<dbReference type="PROSITE" id="PS50920">
    <property type="entry name" value="SOLCAR"/>
    <property type="match status" value="4"/>
</dbReference>
<dbReference type="EMBL" id="WJXA01000010">
    <property type="protein sequence ID" value="KAF7129381.1"/>
    <property type="molecule type" value="Genomic_DNA"/>
</dbReference>
<comment type="caution">
    <text evidence="11">Lacks conserved residue(s) required for the propagation of feature annotation.</text>
</comment>
<keyword evidence="6 11" id="KW-1133">Transmembrane helix</keyword>
<name>A0A834GDK0_RHOSS</name>
<dbReference type="GO" id="GO:0140021">
    <property type="term" value="P:mitochondrial ADP transmembrane transport"/>
    <property type="evidence" value="ECO:0007669"/>
    <property type="project" value="InterPro"/>
</dbReference>
<dbReference type="GO" id="GO:1990544">
    <property type="term" value="P:mitochondrial ATP transmembrane transport"/>
    <property type="evidence" value="ECO:0007669"/>
    <property type="project" value="InterPro"/>
</dbReference>
<dbReference type="PRINTS" id="PR00927">
    <property type="entry name" value="ADPTRNSLCASE"/>
</dbReference>
<keyword evidence="4 9" id="KW-0812">Transmembrane</keyword>
<dbReference type="PANTHER" id="PTHR45635:SF8">
    <property type="entry name" value="ADP,ATP CARRIER PROTEIN ER-ANT1"/>
    <property type="match status" value="1"/>
</dbReference>
<proteinExistence type="inferred from homology"/>
<dbReference type="OrthoDB" id="270584at2759"/>
<dbReference type="InterPro" id="IPR023395">
    <property type="entry name" value="MCP_dom_sf"/>
</dbReference>
<feature type="repeat" description="Solcar" evidence="9">
    <location>
        <begin position="8"/>
        <end position="81"/>
    </location>
</feature>
<feature type="transmembrane region" description="Helical" evidence="11">
    <location>
        <begin position="154"/>
        <end position="176"/>
    </location>
</feature>
<evidence type="ECO:0000313" key="12">
    <source>
        <dbReference type="EMBL" id="KAF7129381.1"/>
    </source>
</evidence>
<feature type="repeat" description="Solcar" evidence="9">
    <location>
        <begin position="298"/>
        <end position="384"/>
    </location>
</feature>
<evidence type="ECO:0000256" key="10">
    <source>
        <dbReference type="RuleBase" id="RU000488"/>
    </source>
</evidence>
<dbReference type="SUPFAM" id="SSF103506">
    <property type="entry name" value="Mitochondrial carrier"/>
    <property type="match status" value="2"/>
</dbReference>
<dbReference type="Gene3D" id="1.50.40.10">
    <property type="entry name" value="Mitochondrial carrier domain"/>
    <property type="match status" value="2"/>
</dbReference>
<evidence type="ECO:0000256" key="6">
    <source>
        <dbReference type="ARBA" id="ARBA00022989"/>
    </source>
</evidence>
<organism evidence="12 13">
    <name type="scientific">Rhododendron simsii</name>
    <name type="common">Sims's rhododendron</name>
    <dbReference type="NCBI Taxonomy" id="118357"/>
    <lineage>
        <taxon>Eukaryota</taxon>
        <taxon>Viridiplantae</taxon>
        <taxon>Streptophyta</taxon>
        <taxon>Embryophyta</taxon>
        <taxon>Tracheophyta</taxon>
        <taxon>Spermatophyta</taxon>
        <taxon>Magnoliopsida</taxon>
        <taxon>eudicotyledons</taxon>
        <taxon>Gunneridae</taxon>
        <taxon>Pentapetalae</taxon>
        <taxon>asterids</taxon>
        <taxon>Ericales</taxon>
        <taxon>Ericaceae</taxon>
        <taxon>Ericoideae</taxon>
        <taxon>Rhodoreae</taxon>
        <taxon>Rhododendron</taxon>
    </lineage>
</organism>
<dbReference type="AlphaFoldDB" id="A0A834GDK0"/>
<feature type="repeat" description="Solcar" evidence="9">
    <location>
        <begin position="93"/>
        <end position="183"/>
    </location>
</feature>
<dbReference type="InterPro" id="IPR002067">
    <property type="entry name" value="MCP"/>
</dbReference>
<keyword evidence="3 10" id="KW-0813">Transport</keyword>
<gene>
    <name evidence="12" type="ORF">RHSIM_Rhsim10G0016300</name>
</gene>
<dbReference type="PRINTS" id="PR00926">
    <property type="entry name" value="MITOCARRIER"/>
</dbReference>
<feature type="transmembrane region" description="Helical" evidence="11">
    <location>
        <begin position="299"/>
        <end position="321"/>
    </location>
</feature>
<dbReference type="GO" id="GO:0005471">
    <property type="term" value="F:ATP:ADP antiporter activity"/>
    <property type="evidence" value="ECO:0007669"/>
    <property type="project" value="UniProtKB-UniRule"/>
</dbReference>
<evidence type="ECO:0000256" key="11">
    <source>
        <dbReference type="RuleBase" id="RU368008"/>
    </source>
</evidence>
<dbReference type="InterPro" id="IPR002113">
    <property type="entry name" value="ADT_euk_type"/>
</dbReference>
<dbReference type="PANTHER" id="PTHR45635">
    <property type="entry name" value="ADP,ATP CARRIER PROTEIN 1-RELATED-RELATED"/>
    <property type="match status" value="1"/>
</dbReference>
<comment type="subcellular location">
    <subcellularLocation>
        <location evidence="1 11">Membrane</location>
        <topology evidence="1 11">Multi-pass membrane protein</topology>
    </subcellularLocation>
</comment>
<evidence type="ECO:0000256" key="5">
    <source>
        <dbReference type="ARBA" id="ARBA00022737"/>
    </source>
</evidence>
<evidence type="ECO:0000256" key="3">
    <source>
        <dbReference type="ARBA" id="ARBA00022448"/>
    </source>
</evidence>
<feature type="repeat" description="Solcar" evidence="9">
    <location>
        <begin position="199"/>
        <end position="285"/>
    </location>
</feature>
<dbReference type="GO" id="GO:0005743">
    <property type="term" value="C:mitochondrial inner membrane"/>
    <property type="evidence" value="ECO:0007669"/>
    <property type="project" value="InterPro"/>
</dbReference>
<evidence type="ECO:0000256" key="8">
    <source>
        <dbReference type="ARBA" id="ARBA00024143"/>
    </source>
</evidence>
<keyword evidence="13" id="KW-1185">Reference proteome</keyword>
<dbReference type="InterPro" id="IPR018108">
    <property type="entry name" value="MCP_transmembrane"/>
</dbReference>
<dbReference type="Pfam" id="PF00153">
    <property type="entry name" value="Mito_carr"/>
    <property type="match status" value="4"/>
</dbReference>
<evidence type="ECO:0000256" key="1">
    <source>
        <dbReference type="ARBA" id="ARBA00004141"/>
    </source>
</evidence>
<comment type="function">
    <text evidence="11">Catalyzes the exchange of ADP and ATP across the membrane.</text>
</comment>
<evidence type="ECO:0000256" key="7">
    <source>
        <dbReference type="ARBA" id="ARBA00023136"/>
    </source>
</evidence>
<comment type="similarity">
    <text evidence="2 10">Belongs to the mitochondrial carrier (TC 2.A.29) family.</text>
</comment>
<evidence type="ECO:0000313" key="13">
    <source>
        <dbReference type="Proteomes" id="UP000626092"/>
    </source>
</evidence>
<comment type="caution">
    <text evidence="12">The sequence shown here is derived from an EMBL/GenBank/DDBJ whole genome shotgun (WGS) entry which is preliminary data.</text>
</comment>
<evidence type="ECO:0000256" key="4">
    <source>
        <dbReference type="ARBA" id="ARBA00022692"/>
    </source>
</evidence>
<comment type="catalytic activity">
    <reaction evidence="8">
        <text>ADP(in) + ATP(out) = ADP(out) + ATP(in)</text>
        <dbReference type="Rhea" id="RHEA:34999"/>
        <dbReference type="ChEBI" id="CHEBI:30616"/>
        <dbReference type="ChEBI" id="CHEBI:456216"/>
    </reaction>
    <physiologicalReaction direction="left-to-right" evidence="8">
        <dbReference type="Rhea" id="RHEA:35000"/>
    </physiologicalReaction>
</comment>
<protein>
    <recommendedName>
        <fullName evidence="11">ADP/ATP translocase</fullName>
    </recommendedName>
    <alternativeName>
        <fullName evidence="11">ADP,ATP carrier protein</fullName>
    </alternativeName>
</protein>
<evidence type="ECO:0000256" key="9">
    <source>
        <dbReference type="PROSITE-ProRule" id="PRU00282"/>
    </source>
</evidence>
<sequence>MGMTTRSETFSVDLAMVGVAAVISKSAAAPIERVKLLLQNQGELLKRGLLKKPYRGINDCFGRVLKEEGVLAIWRGYFKSLFGRSKEKDGYIKWFAGNVASGSAAGATTSLFLYHLDYVRTRLGMDAIQHNGQRQFRGLIDVYRKTISSDGFMGLYRGFGVSIVGITLYRGMYFGIYDSMKPIVLVGPFQVYERTRIQDNFFASFLLGWSVTTVSGVCAYPFDTLRRRLMLTSGQPVKYRNAMHAFREIIRVEGFSALFRGVGANMLLGVAGAGVLAGYDQLYRITYKHGRTSEPPRDNFFASFLLGWSVTTVSGVCAYPFDTLRRRLMLTSGQPVKYRIAMHAFREIIRVEGFSALFRGVGANMLLGVAEAGVLAGYDQLYRITYKHGRTSQPPRVLK</sequence>
<reference evidence="12" key="1">
    <citation type="submission" date="2019-11" db="EMBL/GenBank/DDBJ databases">
        <authorList>
            <person name="Liu Y."/>
            <person name="Hou J."/>
            <person name="Li T.-Q."/>
            <person name="Guan C.-H."/>
            <person name="Wu X."/>
            <person name="Wu H.-Z."/>
            <person name="Ling F."/>
            <person name="Zhang R."/>
            <person name="Shi X.-G."/>
            <person name="Ren J.-P."/>
            <person name="Chen E.-F."/>
            <person name="Sun J.-M."/>
        </authorList>
    </citation>
    <scope>NUCLEOTIDE SEQUENCE</scope>
    <source>
        <strain evidence="12">Adult_tree_wgs_1</strain>
        <tissue evidence="12">Leaves</tissue>
    </source>
</reference>